<protein>
    <submittedName>
        <fullName evidence="1">KH domain-containing protein</fullName>
    </submittedName>
</protein>
<keyword evidence="2" id="KW-1185">Reference proteome</keyword>
<comment type="caution">
    <text evidence="1">The sequence shown here is derived from an EMBL/GenBank/DDBJ whole genome shotgun (WGS) entry which is preliminary data.</text>
</comment>
<name>A0ACC0HCG1_9ERIC</name>
<accession>A0ACC0HCG1</accession>
<dbReference type="EMBL" id="CM045762">
    <property type="protein sequence ID" value="KAI8010558.1"/>
    <property type="molecule type" value="Genomic_DNA"/>
</dbReference>
<dbReference type="Proteomes" id="UP001060215">
    <property type="component" value="Chromosome 5"/>
</dbReference>
<gene>
    <name evidence="1" type="ORF">LOK49_LG06G01803</name>
</gene>
<evidence type="ECO:0000313" key="2">
    <source>
        <dbReference type="Proteomes" id="UP001060215"/>
    </source>
</evidence>
<sequence>MTGFHGGFFWFRVFVQLDSLICSGSIINEIRKRTKADVRISKGEKPKWADSTDELVEVVGEVSRVRDALIQIVLRLRDDVLKDREGGHNTSAGADSMYSGDGRQWLWIFVFILVKDVWKACQYPWNPQGHTTVSTFQRLVNTLGTPKDTPQLREKLLKLFLSNSLVILLKFGGVVLFPEATLPLRVIKPNFIAAIERALCQVDTPYTIGVVHRDPDNGRMRFATVGTTAETQEHCFMLLSIVKTQEHSFTLYEMEHTFTLGSMFG</sequence>
<proteinExistence type="predicted"/>
<reference evidence="1 2" key="1">
    <citation type="journal article" date="2022" name="Plant J.">
        <title>Chromosome-level genome of Camellia lanceoleosa provides a valuable resource for understanding genome evolution and self-incompatibility.</title>
        <authorList>
            <person name="Gong W."/>
            <person name="Xiao S."/>
            <person name="Wang L."/>
            <person name="Liao Z."/>
            <person name="Chang Y."/>
            <person name="Mo W."/>
            <person name="Hu G."/>
            <person name="Li W."/>
            <person name="Zhao G."/>
            <person name="Zhu H."/>
            <person name="Hu X."/>
            <person name="Ji K."/>
            <person name="Xiang X."/>
            <person name="Song Q."/>
            <person name="Yuan D."/>
            <person name="Jin S."/>
            <person name="Zhang L."/>
        </authorList>
    </citation>
    <scope>NUCLEOTIDE SEQUENCE [LARGE SCALE GENOMIC DNA]</scope>
    <source>
        <strain evidence="1">SQ_2022a</strain>
    </source>
</reference>
<evidence type="ECO:0000313" key="1">
    <source>
        <dbReference type="EMBL" id="KAI8010558.1"/>
    </source>
</evidence>
<organism evidence="1 2">
    <name type="scientific">Camellia lanceoleosa</name>
    <dbReference type="NCBI Taxonomy" id="1840588"/>
    <lineage>
        <taxon>Eukaryota</taxon>
        <taxon>Viridiplantae</taxon>
        <taxon>Streptophyta</taxon>
        <taxon>Embryophyta</taxon>
        <taxon>Tracheophyta</taxon>
        <taxon>Spermatophyta</taxon>
        <taxon>Magnoliopsida</taxon>
        <taxon>eudicotyledons</taxon>
        <taxon>Gunneridae</taxon>
        <taxon>Pentapetalae</taxon>
        <taxon>asterids</taxon>
        <taxon>Ericales</taxon>
        <taxon>Theaceae</taxon>
        <taxon>Camellia</taxon>
    </lineage>
</organism>